<organism evidence="2 3">
    <name type="scientific">Leifsonia soli</name>
    <dbReference type="NCBI Taxonomy" id="582665"/>
    <lineage>
        <taxon>Bacteria</taxon>
        <taxon>Bacillati</taxon>
        <taxon>Actinomycetota</taxon>
        <taxon>Actinomycetes</taxon>
        <taxon>Micrococcales</taxon>
        <taxon>Microbacteriaceae</taxon>
        <taxon>Leifsonia</taxon>
    </lineage>
</organism>
<dbReference type="InterPro" id="IPR041413">
    <property type="entry name" value="MLTR_LBD"/>
</dbReference>
<dbReference type="InterPro" id="IPR010982">
    <property type="entry name" value="Lambda_DNA-bd_dom_sf"/>
</dbReference>
<sequence length="275" mass="29731">MADNALGDYLRARRESVRPEDVGLPEDGRRRLVSGLRREEVAALAGISSEYYLRLEQGRERHPSTQVVTAIARALLLAPASEEFLHRLVRPLPDRGYEAEQTPEGADRLAAFIAALSTPAIVHDRILDVIGANPLAGALSPSFRPGVNLVEAAFLDPRVRALYVNWEEMTVRLVSYLRAQAATPPLDPRLPDLVAGLMEGSSRFAELWGRHDVGAAASGVNLLSHPVVGPIELAFERLCFAGSDHPVIVVYHAERGSASEEALARLEVVASGVAG</sequence>
<evidence type="ECO:0000259" key="1">
    <source>
        <dbReference type="SMART" id="SM00530"/>
    </source>
</evidence>
<dbReference type="Gene3D" id="3.30.450.180">
    <property type="match status" value="1"/>
</dbReference>
<dbReference type="SUPFAM" id="SSF47413">
    <property type="entry name" value="lambda repressor-like DNA-binding domains"/>
    <property type="match status" value="1"/>
</dbReference>
<dbReference type="RefSeq" id="WP_179456493.1">
    <property type="nucleotide sequence ID" value="NZ_BAAAPX010000001.1"/>
</dbReference>
<reference evidence="2 3" key="1">
    <citation type="submission" date="2020-07" db="EMBL/GenBank/DDBJ databases">
        <title>Sequencing the genomes of 1000 actinobacteria strains.</title>
        <authorList>
            <person name="Klenk H.-P."/>
        </authorList>
    </citation>
    <scope>NUCLEOTIDE SEQUENCE [LARGE SCALE GENOMIC DNA]</scope>
    <source>
        <strain evidence="2 3">DSM 23871</strain>
    </source>
</reference>
<gene>
    <name evidence="2" type="ORF">BJ963_002105</name>
</gene>
<dbReference type="AlphaFoldDB" id="A0A852SZB5"/>
<accession>A0A852SZB5</accession>
<feature type="domain" description="HTH cro/C1-type" evidence="1">
    <location>
        <begin position="9"/>
        <end position="82"/>
    </location>
</feature>
<dbReference type="SMART" id="SM00530">
    <property type="entry name" value="HTH_XRE"/>
    <property type="match status" value="1"/>
</dbReference>
<dbReference type="CDD" id="cd00093">
    <property type="entry name" value="HTH_XRE"/>
    <property type="match status" value="1"/>
</dbReference>
<dbReference type="PANTHER" id="PTHR35010">
    <property type="entry name" value="BLL4672 PROTEIN-RELATED"/>
    <property type="match status" value="1"/>
</dbReference>
<proteinExistence type="predicted"/>
<dbReference type="Proteomes" id="UP000589620">
    <property type="component" value="Unassembled WGS sequence"/>
</dbReference>
<dbReference type="GO" id="GO:0003677">
    <property type="term" value="F:DNA binding"/>
    <property type="evidence" value="ECO:0007669"/>
    <property type="project" value="InterPro"/>
</dbReference>
<name>A0A852SZB5_9MICO</name>
<dbReference type="Pfam" id="PF17765">
    <property type="entry name" value="MLTR_LBD"/>
    <property type="match status" value="1"/>
</dbReference>
<keyword evidence="3" id="KW-1185">Reference proteome</keyword>
<dbReference type="PANTHER" id="PTHR35010:SF2">
    <property type="entry name" value="BLL4672 PROTEIN"/>
    <property type="match status" value="1"/>
</dbReference>
<dbReference type="EMBL" id="JACCBJ010000001">
    <property type="protein sequence ID" value="NYD74586.1"/>
    <property type="molecule type" value="Genomic_DNA"/>
</dbReference>
<evidence type="ECO:0000313" key="3">
    <source>
        <dbReference type="Proteomes" id="UP000589620"/>
    </source>
</evidence>
<dbReference type="InterPro" id="IPR001387">
    <property type="entry name" value="Cro/C1-type_HTH"/>
</dbReference>
<evidence type="ECO:0000313" key="2">
    <source>
        <dbReference type="EMBL" id="NYD74586.1"/>
    </source>
</evidence>
<dbReference type="Pfam" id="PF13560">
    <property type="entry name" value="HTH_31"/>
    <property type="match status" value="1"/>
</dbReference>
<dbReference type="Gene3D" id="1.10.260.40">
    <property type="entry name" value="lambda repressor-like DNA-binding domains"/>
    <property type="match status" value="1"/>
</dbReference>
<comment type="caution">
    <text evidence="2">The sequence shown here is derived from an EMBL/GenBank/DDBJ whole genome shotgun (WGS) entry which is preliminary data.</text>
</comment>
<protein>
    <submittedName>
        <fullName evidence="2">Transcriptional regulator with XRE-family HTH domain</fullName>
    </submittedName>
</protein>